<dbReference type="Pfam" id="PF01618">
    <property type="entry name" value="MotA_ExbB"/>
    <property type="match status" value="1"/>
</dbReference>
<evidence type="ECO:0000259" key="10">
    <source>
        <dbReference type="Pfam" id="PF01618"/>
    </source>
</evidence>
<reference evidence="11" key="1">
    <citation type="journal article" date="2014" name="Int. J. Syst. Evol. Microbiol.">
        <title>Complete genome sequence of Corynebacterium casei LMG S-19264T (=DSM 44701T), isolated from a smear-ripened cheese.</title>
        <authorList>
            <consortium name="US DOE Joint Genome Institute (JGI-PGF)"/>
            <person name="Walter F."/>
            <person name="Albersmeier A."/>
            <person name="Kalinowski J."/>
            <person name="Ruckert C."/>
        </authorList>
    </citation>
    <scope>NUCLEOTIDE SEQUENCE</scope>
    <source>
        <strain evidence="11">CGMCC 1.12924</strain>
    </source>
</reference>
<dbReference type="EMBL" id="BMGK01000001">
    <property type="protein sequence ID" value="GGD82654.1"/>
    <property type="molecule type" value="Genomic_DNA"/>
</dbReference>
<reference evidence="11" key="2">
    <citation type="submission" date="2020-09" db="EMBL/GenBank/DDBJ databases">
        <authorList>
            <person name="Sun Q."/>
            <person name="Zhou Y."/>
        </authorList>
    </citation>
    <scope>NUCLEOTIDE SEQUENCE</scope>
    <source>
        <strain evidence="11">CGMCC 1.12924</strain>
    </source>
</reference>
<dbReference type="InterPro" id="IPR050790">
    <property type="entry name" value="ExbB/TolQ_transport"/>
</dbReference>
<comment type="subcellular location">
    <subcellularLocation>
        <location evidence="1">Cell membrane</location>
        <topology evidence="1">Multi-pass membrane protein</topology>
    </subcellularLocation>
    <subcellularLocation>
        <location evidence="8">Membrane</location>
        <topology evidence="8">Multi-pass membrane protein</topology>
    </subcellularLocation>
</comment>
<protein>
    <submittedName>
        <fullName evidence="11">Flagellar motor protein MotA</fullName>
    </submittedName>
</protein>
<feature type="transmembrane region" description="Helical" evidence="9">
    <location>
        <begin position="56"/>
        <end position="76"/>
    </location>
</feature>
<comment type="caution">
    <text evidence="11">The sequence shown here is derived from an EMBL/GenBank/DDBJ whole genome shotgun (WGS) entry which is preliminary data.</text>
</comment>
<keyword evidence="6 9" id="KW-1133">Transmembrane helix</keyword>
<accession>A0A8J2V849</accession>
<keyword evidence="3" id="KW-1003">Cell membrane</keyword>
<keyword evidence="5 8" id="KW-0653">Protein transport</keyword>
<evidence type="ECO:0000313" key="11">
    <source>
        <dbReference type="EMBL" id="GGD82654.1"/>
    </source>
</evidence>
<dbReference type="GO" id="GO:0017038">
    <property type="term" value="P:protein import"/>
    <property type="evidence" value="ECO:0007669"/>
    <property type="project" value="TreeGrafter"/>
</dbReference>
<keyword evidence="2 8" id="KW-0813">Transport</keyword>
<feature type="domain" description="MotA/TolQ/ExbB proton channel" evidence="10">
    <location>
        <begin position="182"/>
        <end position="302"/>
    </location>
</feature>
<keyword evidence="11" id="KW-0966">Cell projection</keyword>
<dbReference type="AlphaFoldDB" id="A0A8J2V849"/>
<keyword evidence="11" id="KW-0969">Cilium</keyword>
<gene>
    <name evidence="11" type="ORF">GCM10011312_03530</name>
</gene>
<evidence type="ECO:0000256" key="9">
    <source>
        <dbReference type="SAM" id="Phobius"/>
    </source>
</evidence>
<dbReference type="GO" id="GO:0005886">
    <property type="term" value="C:plasma membrane"/>
    <property type="evidence" value="ECO:0007669"/>
    <property type="project" value="UniProtKB-SubCell"/>
</dbReference>
<keyword evidence="4 9" id="KW-0812">Transmembrane</keyword>
<keyword evidence="11" id="KW-0282">Flagellum</keyword>
<feature type="transmembrane region" description="Helical" evidence="9">
    <location>
        <begin position="268"/>
        <end position="291"/>
    </location>
</feature>
<evidence type="ECO:0000256" key="7">
    <source>
        <dbReference type="ARBA" id="ARBA00023136"/>
    </source>
</evidence>
<sequence length="318" mass="34713">MVEGARLESVYTPKAYRGFESLPLCKILNCILNNNFYIFKPLTKNQTFKTIAMKRLFSILAVAALVLTVSVNANAYNETQAYPEDIQTITTTTTVVSLQDEMPEAEESLGFHQELKKRFIEGGPGFMGIVLLCLILGLAIAIERIIYLNLSTTNTKKLAQEVEDALQSGGVEAAKEVCRNTKGPVASIYYQGLDRANESVDAAEKAVVAYGGVQMGQLEKNVSWISLFIALAPMLGFMGTVIGMIIAFDKIEAAGDMQPSLVAGGIKVALLTTVFGLIVAIILQIFYNYIIAKIDRIVNDMEDASITLIDILVAHKNK</sequence>
<evidence type="ECO:0000256" key="1">
    <source>
        <dbReference type="ARBA" id="ARBA00004651"/>
    </source>
</evidence>
<evidence type="ECO:0000256" key="8">
    <source>
        <dbReference type="RuleBase" id="RU004057"/>
    </source>
</evidence>
<evidence type="ECO:0000256" key="2">
    <source>
        <dbReference type="ARBA" id="ARBA00022448"/>
    </source>
</evidence>
<feature type="transmembrane region" description="Helical" evidence="9">
    <location>
        <begin position="125"/>
        <end position="147"/>
    </location>
</feature>
<dbReference type="PANTHER" id="PTHR30625">
    <property type="entry name" value="PROTEIN TOLQ"/>
    <property type="match status" value="1"/>
</dbReference>
<evidence type="ECO:0000313" key="12">
    <source>
        <dbReference type="Proteomes" id="UP000652231"/>
    </source>
</evidence>
<evidence type="ECO:0000256" key="3">
    <source>
        <dbReference type="ARBA" id="ARBA00022475"/>
    </source>
</evidence>
<dbReference type="InterPro" id="IPR002898">
    <property type="entry name" value="MotA_ExbB_proton_chnl"/>
</dbReference>
<feature type="transmembrane region" description="Helical" evidence="9">
    <location>
        <begin position="224"/>
        <end position="248"/>
    </location>
</feature>
<evidence type="ECO:0000256" key="5">
    <source>
        <dbReference type="ARBA" id="ARBA00022927"/>
    </source>
</evidence>
<evidence type="ECO:0000256" key="6">
    <source>
        <dbReference type="ARBA" id="ARBA00022989"/>
    </source>
</evidence>
<dbReference type="PANTHER" id="PTHR30625:SF15">
    <property type="entry name" value="BIOPOLYMER TRANSPORT PROTEIN EXBB"/>
    <property type="match status" value="1"/>
</dbReference>
<name>A0A8J2V849_9FLAO</name>
<dbReference type="Proteomes" id="UP000652231">
    <property type="component" value="Unassembled WGS sequence"/>
</dbReference>
<proteinExistence type="inferred from homology"/>
<organism evidence="11 12">
    <name type="scientific">Planktosalinus lacus</name>
    <dbReference type="NCBI Taxonomy" id="1526573"/>
    <lineage>
        <taxon>Bacteria</taxon>
        <taxon>Pseudomonadati</taxon>
        <taxon>Bacteroidota</taxon>
        <taxon>Flavobacteriia</taxon>
        <taxon>Flavobacteriales</taxon>
        <taxon>Flavobacteriaceae</taxon>
        <taxon>Planktosalinus</taxon>
    </lineage>
</organism>
<comment type="similarity">
    <text evidence="8">Belongs to the exbB/tolQ family.</text>
</comment>
<evidence type="ECO:0000256" key="4">
    <source>
        <dbReference type="ARBA" id="ARBA00022692"/>
    </source>
</evidence>
<keyword evidence="7 9" id="KW-0472">Membrane</keyword>
<keyword evidence="12" id="KW-1185">Reference proteome</keyword>